<feature type="domain" description="Rhodanese" evidence="2">
    <location>
        <begin position="17"/>
        <end position="134"/>
    </location>
</feature>
<dbReference type="GO" id="GO:0004792">
    <property type="term" value="F:thiosulfate-cyanide sulfurtransferase activity"/>
    <property type="evidence" value="ECO:0007669"/>
    <property type="project" value="InterPro"/>
</dbReference>
<dbReference type="EMBL" id="CP073078">
    <property type="protein sequence ID" value="QUD90621.1"/>
    <property type="molecule type" value="Genomic_DNA"/>
</dbReference>
<dbReference type="SUPFAM" id="SSF52821">
    <property type="entry name" value="Rhodanese/Cell cycle control phosphatase"/>
    <property type="match status" value="1"/>
</dbReference>
<gene>
    <name evidence="3" type="primary">mnmH</name>
    <name evidence="3" type="ORF">KCG34_00155</name>
</gene>
<dbReference type="GO" id="GO:0043828">
    <property type="term" value="F:tRNA 2-selenouridine synthase activity"/>
    <property type="evidence" value="ECO:0007669"/>
    <property type="project" value="InterPro"/>
</dbReference>
<dbReference type="PROSITE" id="PS00380">
    <property type="entry name" value="RHODANESE_1"/>
    <property type="match status" value="1"/>
</dbReference>
<dbReference type="InterPro" id="IPR001307">
    <property type="entry name" value="Thiosulphate_STrfase_CS"/>
</dbReference>
<dbReference type="NCBIfam" id="NF008752">
    <property type="entry name" value="PRK11784.1-4"/>
    <property type="match status" value="1"/>
</dbReference>
<dbReference type="InterPro" id="IPR017582">
    <property type="entry name" value="SelU"/>
</dbReference>
<sequence length="356" mass="39416">MKQLDKADGEALAAFDLIVDVRSPAEYAEDHVPGAVSLPVLTNEERAEVGTIYVQESRFRANRIGAAYVARNIARHLETALADTPPETKILVYCWRGGQRSNSMATILSRVGWRTAVLVGGYKTYRRRVREELYDRPRPLKPVLLDGNTGSGKTEVLAQLAARGLQVIDLEGLACHRGSLFGAMADPQPSQKLFESCLLQALERLDPALPVVIEAESSKVGDRMVPPALWQAMQTAPRIELVVPRAERARYLTEAYGDIIADAAALEEAFRRLPVYPAQKRLIEWRKWIAAGDYVPLAEALMELHYDPAYARGRRKHGVEPLAQVAIDRLDEAGLEAAAEAVAQSVSGFQRERPTR</sequence>
<accession>A0A975G4R3</accession>
<evidence type="ECO:0000259" key="2">
    <source>
        <dbReference type="PROSITE" id="PS50206"/>
    </source>
</evidence>
<protein>
    <submittedName>
        <fullName evidence="3">tRNA 2-selenouridine(34) synthase MnmH</fullName>
        <ecNumber evidence="3">2.5.1.-</ecNumber>
    </submittedName>
</protein>
<dbReference type="InterPro" id="IPR058840">
    <property type="entry name" value="AAA_SelU"/>
</dbReference>
<dbReference type="Proteomes" id="UP000676409">
    <property type="component" value="Chromosome"/>
</dbReference>
<proteinExistence type="predicted"/>
<evidence type="ECO:0000313" key="3">
    <source>
        <dbReference type="EMBL" id="QUD90621.1"/>
    </source>
</evidence>
<evidence type="ECO:0000256" key="1">
    <source>
        <dbReference type="ARBA" id="ARBA00023266"/>
    </source>
</evidence>
<dbReference type="KEGG" id="caul:KCG34_00155"/>
<dbReference type="Pfam" id="PF26341">
    <property type="entry name" value="AAA_SelU"/>
    <property type="match status" value="1"/>
</dbReference>
<dbReference type="InterPro" id="IPR027417">
    <property type="entry name" value="P-loop_NTPase"/>
</dbReference>
<dbReference type="PROSITE" id="PS50206">
    <property type="entry name" value="RHODANESE_3"/>
    <property type="match status" value="1"/>
</dbReference>
<dbReference type="SMART" id="SM00450">
    <property type="entry name" value="RHOD"/>
    <property type="match status" value="1"/>
</dbReference>
<evidence type="ECO:0000313" key="4">
    <source>
        <dbReference type="Proteomes" id="UP000676409"/>
    </source>
</evidence>
<name>A0A975G4R3_9CAUL</name>
<dbReference type="AlphaFoldDB" id="A0A975G4R3"/>
<dbReference type="NCBIfam" id="TIGR03167">
    <property type="entry name" value="tRNA_sel_U_synt"/>
    <property type="match status" value="1"/>
</dbReference>
<dbReference type="PANTHER" id="PTHR30401">
    <property type="entry name" value="TRNA 2-SELENOURIDINE SYNTHASE"/>
    <property type="match status" value="1"/>
</dbReference>
<reference evidence="3" key="1">
    <citation type="submission" date="2021-04" db="EMBL/GenBank/DDBJ databases">
        <title>The complete genome sequence of Caulobacter sp. S6.</title>
        <authorList>
            <person name="Tang Y."/>
            <person name="Ouyang W."/>
            <person name="Liu Q."/>
            <person name="Huang B."/>
            <person name="Guo Z."/>
            <person name="Lei P."/>
        </authorList>
    </citation>
    <scope>NUCLEOTIDE SEQUENCE</scope>
    <source>
        <strain evidence="3">S6</strain>
    </source>
</reference>
<dbReference type="SUPFAM" id="SSF52540">
    <property type="entry name" value="P-loop containing nucleoside triphosphate hydrolases"/>
    <property type="match status" value="1"/>
</dbReference>
<dbReference type="Pfam" id="PF00581">
    <property type="entry name" value="Rhodanese"/>
    <property type="match status" value="1"/>
</dbReference>
<dbReference type="InterPro" id="IPR036873">
    <property type="entry name" value="Rhodanese-like_dom_sf"/>
</dbReference>
<keyword evidence="4" id="KW-1185">Reference proteome</keyword>
<dbReference type="EC" id="2.5.1.-" evidence="3"/>
<dbReference type="GO" id="GO:0002098">
    <property type="term" value="P:tRNA wobble uridine modification"/>
    <property type="evidence" value="ECO:0007669"/>
    <property type="project" value="InterPro"/>
</dbReference>
<organism evidence="3 4">
    <name type="scientific">Phenylobacterium montanum</name>
    <dbReference type="NCBI Taxonomy" id="2823693"/>
    <lineage>
        <taxon>Bacteria</taxon>
        <taxon>Pseudomonadati</taxon>
        <taxon>Pseudomonadota</taxon>
        <taxon>Alphaproteobacteria</taxon>
        <taxon>Caulobacterales</taxon>
        <taxon>Caulobacteraceae</taxon>
        <taxon>Phenylobacterium</taxon>
    </lineage>
</organism>
<keyword evidence="3" id="KW-0808">Transferase</keyword>
<keyword evidence="1" id="KW-0711">Selenium</keyword>
<dbReference type="InterPro" id="IPR001763">
    <property type="entry name" value="Rhodanese-like_dom"/>
</dbReference>
<dbReference type="Gene3D" id="3.40.250.10">
    <property type="entry name" value="Rhodanese-like domain"/>
    <property type="match status" value="1"/>
</dbReference>
<dbReference type="NCBIfam" id="NF008750">
    <property type="entry name" value="PRK11784.1-2"/>
    <property type="match status" value="1"/>
</dbReference>
<dbReference type="PANTHER" id="PTHR30401:SF0">
    <property type="entry name" value="TRNA 2-SELENOURIDINE SYNTHASE"/>
    <property type="match status" value="1"/>
</dbReference>